<dbReference type="KEGG" id="sec:SCH_4349"/>
<accession>Q57GA7</accession>
<evidence type="ECO:0000313" key="3">
    <source>
        <dbReference type="Proteomes" id="UP000000538"/>
    </source>
</evidence>
<dbReference type="AlphaFoldDB" id="Q57GA7"/>
<reference evidence="2 3" key="1">
    <citation type="journal article" date="2005" name="Nucleic Acids Res.">
        <title>The genome sequence of Salmonella enterica serovar Choleraesuis, a highly invasive and resistant zoonotic pathogen.</title>
        <authorList>
            <person name="Chiu C.H."/>
            <person name="Tang P."/>
            <person name="Chu C."/>
            <person name="Hu S."/>
            <person name="Bao Q."/>
            <person name="Yu J."/>
            <person name="Chou Y.Y."/>
            <person name="Wang H.S."/>
            <person name="Lee Y.S."/>
        </authorList>
    </citation>
    <scope>NUCLEOTIDE SEQUENCE [LARGE SCALE GENOMIC DNA]</scope>
    <source>
        <strain evidence="2 3">SC-B67</strain>
    </source>
</reference>
<dbReference type="Proteomes" id="UP000000538">
    <property type="component" value="Chromosome"/>
</dbReference>
<gene>
    <name evidence="2" type="ordered locus">SCH_4349</name>
</gene>
<proteinExistence type="predicted"/>
<feature type="domain" description="MobA/VirD2-like nuclease" evidence="1">
    <location>
        <begin position="21"/>
        <end position="151"/>
    </location>
</feature>
<dbReference type="HOGENOM" id="CLU_053682_0_0_6"/>
<dbReference type="InterPro" id="IPR005094">
    <property type="entry name" value="Endonuclease_MobA/VirD2"/>
</dbReference>
<protein>
    <recommendedName>
        <fullName evidence="1">MobA/VirD2-like nuclease domain-containing protein</fullName>
    </recommendedName>
</protein>
<dbReference type="Pfam" id="PF03432">
    <property type="entry name" value="Relaxase"/>
    <property type="match status" value="1"/>
</dbReference>
<dbReference type="EMBL" id="AE017220">
    <property type="protein sequence ID" value="AAX68255.1"/>
    <property type="molecule type" value="Genomic_DNA"/>
</dbReference>
<evidence type="ECO:0000259" key="1">
    <source>
        <dbReference type="Pfam" id="PF03432"/>
    </source>
</evidence>
<evidence type="ECO:0000313" key="2">
    <source>
        <dbReference type="EMBL" id="AAX68255.1"/>
    </source>
</evidence>
<sequence length="276" mass="31410">MKGMQKIRRGKNFIGIVLYTLKPDSHHRVAPVVIGGNMDGCAAKDLITEFNLTKTLRPDVDKPVWHNSLRLPKDEVLTDAQWSAIADDYMKRIGFSETHLRCYVLHDDAVGQHIHIIASRIDRNTGKLYLGKNENLISTRIIQQLEHDYSLLRTKGPKTKTSSALPCPKLKRKKTRNEAMQEKRTGEQCPKTIIQNALETLVSKRVSTTEFVQQLFERNINALPNITSTGKMNGFSFEYAGIAFKASQLAKCYSWSTLQGKLDYRPERDNGFLFDL</sequence>
<organism evidence="2 3">
    <name type="scientific">Salmonella choleraesuis (strain SC-B67)</name>
    <dbReference type="NCBI Taxonomy" id="321314"/>
    <lineage>
        <taxon>Bacteria</taxon>
        <taxon>Pseudomonadati</taxon>
        <taxon>Pseudomonadota</taxon>
        <taxon>Gammaproteobacteria</taxon>
        <taxon>Enterobacterales</taxon>
        <taxon>Enterobacteriaceae</taxon>
        <taxon>Salmonella</taxon>
    </lineage>
</organism>
<name>Q57GA7_SALCH</name>